<evidence type="ECO:0000313" key="5">
    <source>
        <dbReference type="Proteomes" id="UP000694680"/>
    </source>
</evidence>
<feature type="compositionally biased region" description="Polar residues" evidence="2">
    <location>
        <begin position="270"/>
        <end position="282"/>
    </location>
</feature>
<keyword evidence="5" id="KW-1185">Reference proteome</keyword>
<reference evidence="4" key="1">
    <citation type="submission" date="2020-06" db="EMBL/GenBank/DDBJ databases">
        <authorList>
            <consortium name="Wellcome Sanger Institute Data Sharing"/>
        </authorList>
    </citation>
    <scope>NUCLEOTIDE SEQUENCE [LARGE SCALE GENOMIC DNA]</scope>
</reference>
<feature type="region of interest" description="Disordered" evidence="2">
    <location>
        <begin position="2819"/>
        <end position="2943"/>
    </location>
</feature>
<feature type="compositionally biased region" description="Basic and acidic residues" evidence="2">
    <location>
        <begin position="2371"/>
        <end position="2401"/>
    </location>
</feature>
<evidence type="ECO:0000313" key="4">
    <source>
        <dbReference type="Ensembl" id="ENSGWIP00000008566.1"/>
    </source>
</evidence>
<dbReference type="PROSITE" id="PS51321">
    <property type="entry name" value="TFIIS_CENTRAL"/>
    <property type="match status" value="1"/>
</dbReference>
<feature type="domain" description="TFIIS central" evidence="3">
    <location>
        <begin position="315"/>
        <end position="407"/>
    </location>
</feature>
<feature type="compositionally biased region" description="Basic and acidic residues" evidence="2">
    <location>
        <begin position="1973"/>
        <end position="1999"/>
    </location>
</feature>
<feature type="compositionally biased region" description="Basic and acidic residues" evidence="2">
    <location>
        <begin position="1277"/>
        <end position="1298"/>
    </location>
</feature>
<feature type="compositionally biased region" description="Basic and acidic residues" evidence="2">
    <location>
        <begin position="1392"/>
        <end position="1406"/>
    </location>
</feature>
<feature type="compositionally biased region" description="Low complexity" evidence="2">
    <location>
        <begin position="652"/>
        <end position="668"/>
    </location>
</feature>
<feature type="compositionally biased region" description="Basic and acidic residues" evidence="2">
    <location>
        <begin position="534"/>
        <end position="548"/>
    </location>
</feature>
<feature type="compositionally biased region" description="Basic residues" evidence="2">
    <location>
        <begin position="2628"/>
        <end position="2641"/>
    </location>
</feature>
<feature type="compositionally biased region" description="Polar residues" evidence="2">
    <location>
        <begin position="1330"/>
        <end position="1342"/>
    </location>
</feature>
<feature type="compositionally biased region" description="Basic and acidic residues" evidence="2">
    <location>
        <begin position="2347"/>
        <end position="2361"/>
    </location>
</feature>
<feature type="compositionally biased region" description="Polar residues" evidence="2">
    <location>
        <begin position="1925"/>
        <end position="1937"/>
    </location>
</feature>
<feature type="region of interest" description="Disordered" evidence="2">
    <location>
        <begin position="968"/>
        <end position="990"/>
    </location>
</feature>
<feature type="region of interest" description="Disordered" evidence="2">
    <location>
        <begin position="524"/>
        <end position="565"/>
    </location>
</feature>
<organism evidence="4 5">
    <name type="scientific">Gouania willdenowi</name>
    <name type="common">Blunt-snouted clingfish</name>
    <name type="synonym">Lepadogaster willdenowi</name>
    <dbReference type="NCBI Taxonomy" id="441366"/>
    <lineage>
        <taxon>Eukaryota</taxon>
        <taxon>Metazoa</taxon>
        <taxon>Chordata</taxon>
        <taxon>Craniata</taxon>
        <taxon>Vertebrata</taxon>
        <taxon>Euteleostomi</taxon>
        <taxon>Actinopterygii</taxon>
        <taxon>Neopterygii</taxon>
        <taxon>Teleostei</taxon>
        <taxon>Neoteleostei</taxon>
        <taxon>Acanthomorphata</taxon>
        <taxon>Ovalentaria</taxon>
        <taxon>Blenniimorphae</taxon>
        <taxon>Blenniiformes</taxon>
        <taxon>Gobiesocoidei</taxon>
        <taxon>Gobiesocidae</taxon>
        <taxon>Gobiesocinae</taxon>
        <taxon>Gouania</taxon>
    </lineage>
</organism>
<dbReference type="Gene3D" id="1.10.472.30">
    <property type="entry name" value="Transcription elongation factor S-II, central domain"/>
    <property type="match status" value="1"/>
</dbReference>
<feature type="compositionally biased region" description="Basic and acidic residues" evidence="2">
    <location>
        <begin position="1948"/>
        <end position="1959"/>
    </location>
</feature>
<dbReference type="InterPro" id="IPR012921">
    <property type="entry name" value="SPOC_C"/>
</dbReference>
<evidence type="ECO:0000256" key="1">
    <source>
        <dbReference type="SAM" id="Coils"/>
    </source>
</evidence>
<feature type="compositionally biased region" description="Basic and acidic residues" evidence="2">
    <location>
        <begin position="2676"/>
        <end position="2709"/>
    </location>
</feature>
<dbReference type="PANTHER" id="PTHR11477:SF13">
    <property type="entry name" value="DEATH-INDUCER OBLITERATOR 1"/>
    <property type="match status" value="1"/>
</dbReference>
<reference evidence="4" key="2">
    <citation type="submission" date="2025-08" db="UniProtKB">
        <authorList>
            <consortium name="Ensembl"/>
        </authorList>
    </citation>
    <scope>IDENTIFICATION</scope>
</reference>
<evidence type="ECO:0000256" key="2">
    <source>
        <dbReference type="SAM" id="MobiDB-lite"/>
    </source>
</evidence>
<feature type="region of interest" description="Disordered" evidence="2">
    <location>
        <begin position="2070"/>
        <end position="2116"/>
    </location>
</feature>
<feature type="region of interest" description="Disordered" evidence="2">
    <location>
        <begin position="2166"/>
        <end position="2741"/>
    </location>
</feature>
<dbReference type="PANTHER" id="PTHR11477">
    <property type="entry name" value="TRANSCRIPTION FACTOR S-II ZINC FINGER DOMAIN-CONTAINING PROTEIN"/>
    <property type="match status" value="1"/>
</dbReference>
<feature type="region of interest" description="Disordered" evidence="2">
    <location>
        <begin position="1551"/>
        <end position="1575"/>
    </location>
</feature>
<name>A0A8C5DLA6_GOUWI</name>
<dbReference type="InterPro" id="IPR036575">
    <property type="entry name" value="TFIIS_cen_dom_sf"/>
</dbReference>
<feature type="compositionally biased region" description="Basic and acidic residues" evidence="2">
    <location>
        <begin position="2166"/>
        <end position="2175"/>
    </location>
</feature>
<feature type="compositionally biased region" description="Basic and acidic residues" evidence="2">
    <location>
        <begin position="163"/>
        <end position="176"/>
    </location>
</feature>
<feature type="compositionally biased region" description="Basic and acidic residues" evidence="2">
    <location>
        <begin position="2104"/>
        <end position="2114"/>
    </location>
</feature>
<dbReference type="Pfam" id="PF07500">
    <property type="entry name" value="TFIIS_M"/>
    <property type="match status" value="1"/>
</dbReference>
<feature type="compositionally biased region" description="Basic and acidic residues" evidence="2">
    <location>
        <begin position="2568"/>
        <end position="2617"/>
    </location>
</feature>
<feature type="compositionally biased region" description="Basic residues" evidence="2">
    <location>
        <begin position="2878"/>
        <end position="2887"/>
    </location>
</feature>
<dbReference type="InterPro" id="IPR003618">
    <property type="entry name" value="TFIIS_cen_dom"/>
</dbReference>
<feature type="compositionally biased region" description="Polar residues" evidence="2">
    <location>
        <begin position="226"/>
        <end position="243"/>
    </location>
</feature>
<feature type="compositionally biased region" description="Basic and acidic residues" evidence="2">
    <location>
        <begin position="2652"/>
        <end position="2662"/>
    </location>
</feature>
<protein>
    <recommendedName>
        <fullName evidence="3">TFIIS central domain-containing protein</fullName>
    </recommendedName>
</protein>
<feature type="coiled-coil region" evidence="1">
    <location>
        <begin position="1165"/>
        <end position="1206"/>
    </location>
</feature>
<feature type="compositionally biased region" description="Low complexity" evidence="2">
    <location>
        <begin position="972"/>
        <end position="988"/>
    </location>
</feature>
<dbReference type="SMART" id="SM00510">
    <property type="entry name" value="TFS2M"/>
    <property type="match status" value="1"/>
</dbReference>
<keyword evidence="1" id="KW-0175">Coiled coil</keyword>
<feature type="compositionally biased region" description="Basic and acidic residues" evidence="2">
    <location>
        <begin position="117"/>
        <end position="136"/>
    </location>
</feature>
<feature type="compositionally biased region" description="Basic residues" evidence="2">
    <location>
        <begin position="1351"/>
        <end position="1391"/>
    </location>
</feature>
<dbReference type="GO" id="GO:0006351">
    <property type="term" value="P:DNA-templated transcription"/>
    <property type="evidence" value="ECO:0007669"/>
    <property type="project" value="InterPro"/>
</dbReference>
<accession>A0A8C5DLA6</accession>
<feature type="region of interest" description="Disordered" evidence="2">
    <location>
        <begin position="86"/>
        <end position="244"/>
    </location>
</feature>
<feature type="compositionally biased region" description="Basic and acidic residues" evidence="2">
    <location>
        <begin position="2006"/>
        <end position="2019"/>
    </location>
</feature>
<feature type="region of interest" description="Disordered" evidence="2">
    <location>
        <begin position="1973"/>
        <end position="2025"/>
    </location>
</feature>
<feature type="compositionally biased region" description="Basic and acidic residues" evidence="2">
    <location>
        <begin position="2476"/>
        <end position="2485"/>
    </location>
</feature>
<dbReference type="Ensembl" id="ENSGWIT00000009578.1">
    <property type="protein sequence ID" value="ENSGWIP00000008566.1"/>
    <property type="gene ID" value="ENSGWIG00000005099.1"/>
</dbReference>
<feature type="region of interest" description="Disordered" evidence="2">
    <location>
        <begin position="1919"/>
        <end position="1959"/>
    </location>
</feature>
<dbReference type="SUPFAM" id="SSF46942">
    <property type="entry name" value="Elongation factor TFIIS domain 2"/>
    <property type="match status" value="1"/>
</dbReference>
<feature type="compositionally biased region" description="Acidic residues" evidence="2">
    <location>
        <begin position="1301"/>
        <end position="1322"/>
    </location>
</feature>
<feature type="compositionally biased region" description="Basic and acidic residues" evidence="2">
    <location>
        <begin position="2438"/>
        <end position="2450"/>
    </location>
</feature>
<sequence length="2943" mass="328315">METQQDPQEIVSEEKATQEALPVLRRTKCEPIAESEHEAKMEMESSGPICIGHGCSKQALSDSVYCSTDCIIQHASFTMKTLSVPKVPKARGRGRKNLRNPRPEAVGRSRMSKRLSAKAEDEHEEEQMRKEDKDQETTASTEACEHTLSEAQTPSSKLYTSSQDEHQEDHVVETPSKHCPSTLSSEAASLPQPEAEAPPLQTTPSDKPEQAKSGKQKQKSRHVPSLTPTPMNTGPSPSIQSPAYTLPRHLETGALMASKRNFVIPKKPSVSGQPPTSTSHQKPSAPALLSETRNLPVPPAPSAPSSRPSQPNKQVRQSIQRSLTGILFKRVCDFEDLDMPESEVAKLVASIETEMFDIFRNTDSKYMNKYRTIMFNLKDPRNTGLLYRVIHGEIGPFRLVRMSQKDMQATKGPEPSAKETPEVKGSVAKAPPLQTPEAVMVDLPSLNSTQTKRKQENMEQKKNPPAPLLKTKNSQPSARQAKPSAVPDVLSCMLKDTTSEHKSHLFDLKCKICTGQKADLEVDEPAKKKPKMFTSRERKEPFWRKSSGDDSPLLAPPDSPETDSTAAFQLESPDRLIIDMPALIIDFPASPVMAPITSQTLESPASPVIESPASPPSETSKTSAPKSSYTPVVIPAVSTVTITRRDPRTAASRFLSSSSNPSSILTGSHVSDKETTASLSATSSTQQLVKPLPKSILTKPSSIADPRPYGSLPRTMVSESTVGVETPQFLAKQNILWKGFLNMLTVSKFATKAYVVSGSSDNLKVDLPDTIQIGGRIMPQTVWDYVEVLKTSPTKELCVIRFQPATDEEDVAYVSLFSYFSSRGRFGVVSRCSCYIKDMYIFPLGAKDAIPSILQPLKGPGFEIQRPNLLLGLAIVQKTKLPGHVPQEIEAKKPKVFLSKDPAWIPKPPVLYGSDKMDMFQPYDPESPVCTNSPCSELALQSSSSGSISIPSLLTSIEMNHPVLTPATATVTQSTSSNRSNKNSTSSSGDTALKSIMKTVFSSTNVDLTVSSDGRTAKQSEDTEKSVVFSQMSRSIVDPIVQQFGQKSKAKKIQEEAEEDNDDLDRPYDPEEEYDSAMGYVTVSPQATEKLTEGDVAFPDILQNDVAYDPEDETIFQDIQNDSLVTQPSVLVTESSSCLTPVSSSIPVEASTSTVVTTHFPTRTVVVSAETLNEQQRMLEELNRQIEEQKIQLKEQEEALRQQREAVGMFMAKFSGSDSLLSASGQPLPLSRVQALQNTALPKGSNISMPSEKVCNIREAMVNSNADLQTEDISLMKNDDQVQDETKGADEDENKHSSPGEIEDPDVAYDPEDESLFDEIQDDVFRGGSPKTSDSLFTTESATNHKDASPHSHHSRRRRSSPSRRSHRERGHHKSPSSRTHRHSPSHLRRHREGEKHRKSNRDRDRSRHRSRDHYERHHHKDTNTRQYLRGQRSSSSSRNKHSSSRSPNQHRGPSPHVLEHSRDASVPCLTHDSSIGEANSLVCKLVTEDSKVHKDVNLEISEPQKISALQKSASSDHMDISCGLSVNTEESSKRETQLNDKFENTIPLREIDPPIRDSPESPDPEPHFHKPSCLANSDTEVTFETEEMKDSNEHSAAPVQFVKSEDNFEQLDGQTTTSFVEDKLSNSLKQDSGYRDSKINFVKEEDLIMTQKQSALPTSVVKSSILVKGLQFNLQNLGANRSSKGPSKDIINCENSSSDLYHMNVQASECTTVIDSKQNIDTLQRHVVDIKTEEQELQTQSPANNPLFTKIGIEPTQRVPWIGLKKEEEIQRDKHENPHTEILRLVAKNEGLKNVSCIGSQIFENISGHIGNLVSEENANQNKGLVKHDAEFSKIEAPSKLLFEPSPFPPQQVNQNSTVVTGERLDLQNSKDVHMGRPLSNSYSDGDWPSQTCPKQGFPQPHVMTKGSDHGFEIRDTEAIHRPTQWQERGNNQNYQRDGDMANMSHPDQKGPEQGIGRHDIRCQNQSKCTDQHFRNEWRGPDSRESKSVREDSFRESDSGVNPIGKREPYRESPRPDIKGGSSAVMEQGLGKRDMHINSHESCSREPSYGLFHSEQKRDIVSVSNKPITQRPMCQPFRGFRPDQQDPTLESQGPKMGRPAVQDFKEQNPENRGRGMFRPGLPVLHFSCMVPDSRPMGPVEPRRGGLANFSGPRFDRFTEAYRKPLGDPEFRRAGPESSELSIGGSEAEGGGHVDPNINDRRFYSGHPGSSCPRSDNPFREQDFRGRGTEKTSALTKAPGPERREPIGPDLSAPGFENRGPALGSPRPENASLLLENQGPNTRKRHGPERQEYESKRQRMAGPGPDKRELGGPGPDFSGPGPSHRSFGKGGVRPIRKAFGGPCFTNAEDKVEFSKSEHTDSNCETPTCPDFGKHSERKCFSNNEPLHDKRDQADPNVDRPGFDMVGPYTGPERREFKGTKRTASNLENDYLNTQGLGPDREGPDLKRPRLENPMLNRRGQEGIQFGRPGHCADPNTDLRKPDWRVPEISNTMDFRPGRKPTDLQSQLPDRGHSLVEDGCNPGRGGRLNFRRFPTDSQFKEQHFESRNEFSDGSLPGKQPPKGLGFRECSSERRGRAIEGPRDSRGPVFRERGSYTDEERYERGEKKRELPPFHKDPNMPDWQSSHGERRGRGRRGPQRIHQRPNMPFPWPKKGTEVEWKCPREPGPGNFSMMPPGSRKEEFNDECRVKGQKDSQPFFREESHREGREQNCYRGRGRKPLDKSHVWRQPNVGGERQPNTEENECYGRGPDFMNSCNNNSEFEHFEMEGIERRGPRLRPQEPGNRDFHMGGPGIDASVSDDGVNIENPGRERQTFETHFGRGNRGLRTRSFGPRNAAIRGRNPSDFDCMQMSDSMGPPYGSRNPDEKTRRPWKRFLVNRSRPRGIHHHSTFQNSSGPHSSNNDRSFGSGSYSNTGFTNPHDEEAIKPQGRRKGLLPTPTEGDEHF</sequence>
<feature type="compositionally biased region" description="Basic residues" evidence="2">
    <location>
        <begin position="88"/>
        <end position="99"/>
    </location>
</feature>
<evidence type="ECO:0000259" key="3">
    <source>
        <dbReference type="PROSITE" id="PS51321"/>
    </source>
</evidence>
<proteinExistence type="predicted"/>
<feature type="compositionally biased region" description="Low complexity" evidence="2">
    <location>
        <begin position="676"/>
        <end position="686"/>
    </location>
</feature>
<dbReference type="GO" id="GO:0005634">
    <property type="term" value="C:nucleus"/>
    <property type="evidence" value="ECO:0007669"/>
    <property type="project" value="TreeGrafter"/>
</dbReference>
<feature type="region of interest" description="Disordered" evidence="2">
    <location>
        <begin position="265"/>
        <end position="318"/>
    </location>
</feature>
<feature type="compositionally biased region" description="Polar residues" evidence="2">
    <location>
        <begin position="616"/>
        <end position="629"/>
    </location>
</feature>
<feature type="region of interest" description="Disordered" evidence="2">
    <location>
        <begin position="1047"/>
        <end position="1068"/>
    </location>
</feature>
<feature type="compositionally biased region" description="Basic residues" evidence="2">
    <location>
        <begin position="1407"/>
        <end position="1421"/>
    </location>
</feature>
<feature type="region of interest" description="Disordered" evidence="2">
    <location>
        <begin position="405"/>
        <end position="486"/>
    </location>
</feature>
<feature type="compositionally biased region" description="Polar residues" evidence="2">
    <location>
        <begin position="2888"/>
        <end position="2915"/>
    </location>
</feature>
<feature type="region of interest" description="Disordered" evidence="2">
    <location>
        <begin position="601"/>
        <end position="629"/>
    </location>
</feature>
<dbReference type="Pfam" id="PF07744">
    <property type="entry name" value="SPOC"/>
    <property type="match status" value="1"/>
</dbReference>
<feature type="compositionally biased region" description="Basic and acidic residues" evidence="2">
    <location>
        <begin position="453"/>
        <end position="462"/>
    </location>
</feature>
<dbReference type="Proteomes" id="UP000694680">
    <property type="component" value="Chromosome 7"/>
</dbReference>
<feature type="compositionally biased region" description="Polar residues" evidence="2">
    <location>
        <begin position="149"/>
        <end position="162"/>
    </location>
</feature>
<feature type="compositionally biased region" description="Basic and acidic residues" evidence="2">
    <location>
        <begin position="2217"/>
        <end position="2230"/>
    </location>
</feature>
<feature type="region of interest" description="Disordered" evidence="2">
    <location>
        <begin position="1272"/>
        <end position="1461"/>
    </location>
</feature>
<feature type="compositionally biased region" description="Basic and acidic residues" evidence="2">
    <location>
        <begin position="2537"/>
        <end position="2549"/>
    </location>
</feature>
<feature type="region of interest" description="Disordered" evidence="2">
    <location>
        <begin position="651"/>
        <end position="686"/>
    </location>
</feature>
<feature type="compositionally biased region" description="Basic and acidic residues" evidence="2">
    <location>
        <begin position="1551"/>
        <end position="1569"/>
    </location>
</feature>
<feature type="compositionally biased region" description="Basic and acidic residues" evidence="2">
    <location>
        <begin position="2288"/>
        <end position="2297"/>
    </location>
</feature>
<feature type="compositionally biased region" description="Polar residues" evidence="2">
    <location>
        <begin position="2421"/>
        <end position="2435"/>
    </location>
</feature>
<reference evidence="4" key="3">
    <citation type="submission" date="2025-09" db="UniProtKB">
        <authorList>
            <consortium name="Ensembl"/>
        </authorList>
    </citation>
    <scope>IDENTIFICATION</scope>
</reference>